<dbReference type="InterPro" id="IPR036390">
    <property type="entry name" value="WH_DNA-bd_sf"/>
</dbReference>
<dbReference type="SMART" id="SM00419">
    <property type="entry name" value="HTH_CRP"/>
    <property type="match status" value="1"/>
</dbReference>
<proteinExistence type="predicted"/>
<dbReference type="InterPro" id="IPR000835">
    <property type="entry name" value="HTH_MarR-typ"/>
</dbReference>
<dbReference type="Pfam" id="PF25211">
    <property type="entry name" value="DUF7839"/>
    <property type="match status" value="1"/>
</dbReference>
<dbReference type="InterPro" id="IPR057161">
    <property type="entry name" value="DUF7839"/>
</dbReference>
<dbReference type="PIRSF" id="PIRSF004955">
    <property type="entry name" value="HTH_arch"/>
    <property type="match status" value="1"/>
</dbReference>
<accession>A0A1G8WAH8</accession>
<dbReference type="SUPFAM" id="SSF46785">
    <property type="entry name" value="Winged helix' DNA-binding domain"/>
    <property type="match status" value="1"/>
</dbReference>
<reference evidence="2 3" key="1">
    <citation type="submission" date="2016-10" db="EMBL/GenBank/DDBJ databases">
        <authorList>
            <person name="de Groot N.N."/>
        </authorList>
    </citation>
    <scope>NUCLEOTIDE SEQUENCE [LARGE SCALE GENOMIC DNA]</scope>
    <source>
        <strain evidence="2 3">IBRC-M10015</strain>
    </source>
</reference>
<organism evidence="2 3">
    <name type="scientific">Halovenus aranensis</name>
    <dbReference type="NCBI Taxonomy" id="890420"/>
    <lineage>
        <taxon>Archaea</taxon>
        <taxon>Methanobacteriati</taxon>
        <taxon>Methanobacteriota</taxon>
        <taxon>Stenosarchaea group</taxon>
        <taxon>Halobacteria</taxon>
        <taxon>Halobacteriales</taxon>
        <taxon>Haloarculaceae</taxon>
        <taxon>Halovenus</taxon>
    </lineage>
</organism>
<dbReference type="InterPro" id="IPR036388">
    <property type="entry name" value="WH-like_DNA-bd_sf"/>
</dbReference>
<dbReference type="CDD" id="cd00092">
    <property type="entry name" value="HTH_CRP"/>
    <property type="match status" value="1"/>
</dbReference>
<dbReference type="Gene3D" id="1.10.10.10">
    <property type="entry name" value="Winged helix-like DNA-binding domain superfamily/Winged helix DNA-binding domain"/>
    <property type="match status" value="1"/>
</dbReference>
<dbReference type="EMBL" id="FNFC01000008">
    <property type="protein sequence ID" value="SDJ75213.1"/>
    <property type="molecule type" value="Genomic_DNA"/>
</dbReference>
<dbReference type="GO" id="GO:0003677">
    <property type="term" value="F:DNA binding"/>
    <property type="evidence" value="ECO:0007669"/>
    <property type="project" value="InterPro"/>
</dbReference>
<sequence>MMVDDIPADRHSAVLQSKRNATKYQILVEIAERQPAVSQQEIADTIGVTSQAVSNYLQELVDDDYVDKRGRGRYEVTKEGVDWLISETDALEAFASHVSEEIIGRVDVETAIATGAIEEGERVSLTMRDGYLHATPGEVGDATAVAVTDASADEDVGLTDFEGVVDYELGTVTVVSVPTVQNGGSGQVATDIVAEHADAHDLVATAGIEAVAVAHRADHSPDIQFGTVDAVREAAQKGLDVLLLTVADRLSAHTDTLREHNVTYEVVDGQRERAR</sequence>
<dbReference type="Pfam" id="PF12802">
    <property type="entry name" value="MarR_2"/>
    <property type="match status" value="1"/>
</dbReference>
<name>A0A1G8WAH8_9EURY</name>
<dbReference type="STRING" id="890420.SAMN05216226_108164"/>
<dbReference type="PANTHER" id="PTHR43704">
    <property type="entry name" value="BSR5907 PROTEIN"/>
    <property type="match status" value="1"/>
</dbReference>
<dbReference type="GO" id="GO:0003700">
    <property type="term" value="F:DNA-binding transcription factor activity"/>
    <property type="evidence" value="ECO:0007669"/>
    <property type="project" value="InterPro"/>
</dbReference>
<dbReference type="Proteomes" id="UP000198856">
    <property type="component" value="Unassembled WGS sequence"/>
</dbReference>
<dbReference type="InterPro" id="IPR012318">
    <property type="entry name" value="HTH_CRP"/>
</dbReference>
<keyword evidence="3" id="KW-1185">Reference proteome</keyword>
<feature type="domain" description="HTH crp-type" evidence="1">
    <location>
        <begin position="29"/>
        <end position="78"/>
    </location>
</feature>
<gene>
    <name evidence="2" type="ORF">SAMN05216226_108164</name>
</gene>
<dbReference type="PANTHER" id="PTHR43704:SF2">
    <property type="entry name" value="HTH CRP-TYPE DOMAIN-CONTAINING PROTEIN"/>
    <property type="match status" value="1"/>
</dbReference>
<dbReference type="InterPro" id="IPR012015">
    <property type="entry name" value="UCP_HTH_arc"/>
</dbReference>
<evidence type="ECO:0000259" key="1">
    <source>
        <dbReference type="SMART" id="SM00419"/>
    </source>
</evidence>
<dbReference type="AlphaFoldDB" id="A0A1G8WAH8"/>
<protein>
    <submittedName>
        <fullName evidence="2">Putative transcriptional regulator</fullName>
    </submittedName>
</protein>
<evidence type="ECO:0000313" key="3">
    <source>
        <dbReference type="Proteomes" id="UP000198856"/>
    </source>
</evidence>
<evidence type="ECO:0000313" key="2">
    <source>
        <dbReference type="EMBL" id="SDJ75213.1"/>
    </source>
</evidence>